<name>A0A0N4XZ15_NIPBR</name>
<dbReference type="SUPFAM" id="SSF56024">
    <property type="entry name" value="Phospholipase D/nuclease"/>
    <property type="match status" value="2"/>
</dbReference>
<dbReference type="InterPro" id="IPR001736">
    <property type="entry name" value="PLipase_D/transphosphatidylase"/>
</dbReference>
<dbReference type="Gene3D" id="3.30.870.10">
    <property type="entry name" value="Endonuclease Chain A"/>
    <property type="match status" value="2"/>
</dbReference>
<reference evidence="5" key="1">
    <citation type="submission" date="2016-04" db="UniProtKB">
        <authorList>
            <consortium name="WormBaseParasite"/>
        </authorList>
    </citation>
    <scope>IDENTIFICATION</scope>
</reference>
<dbReference type="InterPro" id="IPR050874">
    <property type="entry name" value="Diverse_PLD-related"/>
</dbReference>
<evidence type="ECO:0000259" key="2">
    <source>
        <dbReference type="PROSITE" id="PS50035"/>
    </source>
</evidence>
<dbReference type="Pfam" id="PF00614">
    <property type="entry name" value="PLDc"/>
    <property type="match status" value="2"/>
</dbReference>
<comment type="similarity">
    <text evidence="1">Belongs to the phospholipase D family.</text>
</comment>
<evidence type="ECO:0000313" key="4">
    <source>
        <dbReference type="Proteomes" id="UP000271162"/>
    </source>
</evidence>
<gene>
    <name evidence="3" type="ORF">NBR_LOCUS8376</name>
</gene>
<feature type="domain" description="PLD phosphodiesterase" evidence="2">
    <location>
        <begin position="53"/>
        <end position="80"/>
    </location>
</feature>
<dbReference type="EMBL" id="UYSL01019998">
    <property type="protein sequence ID" value="VDL71965.1"/>
    <property type="molecule type" value="Genomic_DNA"/>
</dbReference>
<dbReference type="InterPro" id="IPR032803">
    <property type="entry name" value="PLDc_3"/>
</dbReference>
<dbReference type="CDD" id="cd09107">
    <property type="entry name" value="PLDc_vPLD3_4_5_like_2"/>
    <property type="match status" value="1"/>
</dbReference>
<accession>A0A0N4XZ15</accession>
<evidence type="ECO:0000313" key="3">
    <source>
        <dbReference type="EMBL" id="VDL71965.1"/>
    </source>
</evidence>
<dbReference type="STRING" id="27835.A0A0N4XZ15"/>
<evidence type="ECO:0000256" key="1">
    <source>
        <dbReference type="ARBA" id="ARBA00008664"/>
    </source>
</evidence>
<keyword evidence="4" id="KW-1185">Reference proteome</keyword>
<dbReference type="OMA" id="VASFYWN"/>
<protein>
    <submittedName>
        <fullName evidence="5">Probable phospholipase D (inferred by orthology to a C. elegans protein)</fullName>
    </submittedName>
</protein>
<dbReference type="Pfam" id="PF13918">
    <property type="entry name" value="PLDc_3"/>
    <property type="match status" value="1"/>
</dbReference>
<sequence length="351" mass="39176">MVLISVGGKSDEVRNVRITQDLSKGLSDNSDSKWLADHGLAQVRTLNFEKIIGSGVLHTKFIIVDGVDVYVGSANMDWKSLAEVKELGVYIRNCPCLAADLSRIFAVYWHLGQDDAVIPSKWPAAFETGFNMTSPMKLTLNSLKTDVFISSSPAEFNPSGREHDLSTIISLITKAKRTVCVSVMDLIPQTLYMGVNNSYWPDIDDALRAAAFRGVSVRLLVSQWDHSRREILPFLRSLLAINDALPKRKDHRGGQIKVKLFTVPSTEEQRKIPFARVNHNKYMVTDQAAYVGTSNWAGDYFITTAGVGVVFASENGKGAVRQLQGVFWRDWNSPYAAYLKPYSSPKQRRDL</sequence>
<dbReference type="PROSITE" id="PS50035">
    <property type="entry name" value="PLD"/>
    <property type="match status" value="2"/>
</dbReference>
<dbReference type="Proteomes" id="UP000271162">
    <property type="component" value="Unassembled WGS sequence"/>
</dbReference>
<dbReference type="SMART" id="SM00155">
    <property type="entry name" value="PLDc"/>
    <property type="match status" value="2"/>
</dbReference>
<proteinExistence type="inferred from homology"/>
<dbReference type="PANTHER" id="PTHR10185:SF17">
    <property type="entry name" value="GM01519P-RELATED"/>
    <property type="match status" value="1"/>
</dbReference>
<organism evidence="5">
    <name type="scientific">Nippostrongylus brasiliensis</name>
    <name type="common">Rat hookworm</name>
    <dbReference type="NCBI Taxonomy" id="27835"/>
    <lineage>
        <taxon>Eukaryota</taxon>
        <taxon>Metazoa</taxon>
        <taxon>Ecdysozoa</taxon>
        <taxon>Nematoda</taxon>
        <taxon>Chromadorea</taxon>
        <taxon>Rhabditida</taxon>
        <taxon>Rhabditina</taxon>
        <taxon>Rhabditomorpha</taxon>
        <taxon>Strongyloidea</taxon>
        <taxon>Heligmosomidae</taxon>
        <taxon>Nippostrongylus</taxon>
    </lineage>
</organism>
<feature type="domain" description="PLD phosphodiesterase" evidence="2">
    <location>
        <begin position="274"/>
        <end position="300"/>
    </location>
</feature>
<reference evidence="3 4" key="2">
    <citation type="submission" date="2018-11" db="EMBL/GenBank/DDBJ databases">
        <authorList>
            <consortium name="Pathogen Informatics"/>
        </authorList>
    </citation>
    <scope>NUCLEOTIDE SEQUENCE [LARGE SCALE GENOMIC DNA]</scope>
</reference>
<dbReference type="AlphaFoldDB" id="A0A0N4XZ15"/>
<evidence type="ECO:0000313" key="5">
    <source>
        <dbReference type="WBParaSite" id="NBR_0000837501-mRNA-1"/>
    </source>
</evidence>
<dbReference type="GO" id="GO:0003824">
    <property type="term" value="F:catalytic activity"/>
    <property type="evidence" value="ECO:0007669"/>
    <property type="project" value="InterPro"/>
</dbReference>
<dbReference type="WBParaSite" id="NBR_0000837501-mRNA-1">
    <property type="protein sequence ID" value="NBR_0000837501-mRNA-1"/>
    <property type="gene ID" value="NBR_0000837501"/>
</dbReference>
<dbReference type="PANTHER" id="PTHR10185">
    <property type="entry name" value="PHOSPHOLIPASE D - RELATED"/>
    <property type="match status" value="1"/>
</dbReference>